<proteinExistence type="predicted"/>
<dbReference type="Proteomes" id="UP001597216">
    <property type="component" value="Unassembled WGS sequence"/>
</dbReference>
<dbReference type="PIRSF" id="PIRSF034110">
    <property type="entry name" value="DUF1203"/>
    <property type="match status" value="1"/>
</dbReference>
<reference evidence="2" key="1">
    <citation type="journal article" date="2019" name="Int. J. Syst. Evol. Microbiol.">
        <title>The Global Catalogue of Microorganisms (GCM) 10K type strain sequencing project: providing services to taxonomists for standard genome sequencing and annotation.</title>
        <authorList>
            <consortium name="The Broad Institute Genomics Platform"/>
            <consortium name="The Broad Institute Genome Sequencing Center for Infectious Disease"/>
            <person name="Wu L."/>
            <person name="Ma J."/>
        </authorList>
    </citation>
    <scope>NUCLEOTIDE SEQUENCE [LARGE SCALE GENOMIC DNA]</scope>
    <source>
        <strain evidence="2">CCUG 55074</strain>
    </source>
</reference>
<dbReference type="EMBL" id="JBHTLQ010000035">
    <property type="protein sequence ID" value="MFD1191827.1"/>
    <property type="molecule type" value="Genomic_DNA"/>
</dbReference>
<dbReference type="InterPro" id="IPR009593">
    <property type="entry name" value="DUF1203"/>
</dbReference>
<protein>
    <submittedName>
        <fullName evidence="1">DUF1203 domain-containing protein</fullName>
    </submittedName>
</protein>
<dbReference type="RefSeq" id="WP_374346199.1">
    <property type="nucleotide sequence ID" value="NZ_JBHTLQ010000035.1"/>
</dbReference>
<sequence>MTYAITGLDPAQFQSLFGLSDAELAKRGVLRRTVTEKPGFPCRITLEDPEVGETVLLMNYESHTADTPYRSAYAIYVREAATAPARLTDELPQVFANRPIALRIFNADGMLVGATLARGADIDAAIRGAFESPEASYIHAHNAAHGCFSARIDRT</sequence>
<comment type="caution">
    <text evidence="1">The sequence shown here is derived from an EMBL/GenBank/DDBJ whole genome shotgun (WGS) entry which is preliminary data.</text>
</comment>
<evidence type="ECO:0000313" key="1">
    <source>
        <dbReference type="EMBL" id="MFD1191827.1"/>
    </source>
</evidence>
<keyword evidence="2" id="KW-1185">Reference proteome</keyword>
<evidence type="ECO:0000313" key="2">
    <source>
        <dbReference type="Proteomes" id="UP001597216"/>
    </source>
</evidence>
<organism evidence="1 2">
    <name type="scientific">Phenylobacterium conjunctum</name>
    <dbReference type="NCBI Taxonomy" id="1298959"/>
    <lineage>
        <taxon>Bacteria</taxon>
        <taxon>Pseudomonadati</taxon>
        <taxon>Pseudomonadota</taxon>
        <taxon>Alphaproteobacteria</taxon>
        <taxon>Caulobacterales</taxon>
        <taxon>Caulobacteraceae</taxon>
        <taxon>Phenylobacterium</taxon>
    </lineage>
</organism>
<dbReference type="Pfam" id="PF06718">
    <property type="entry name" value="DUF1203"/>
    <property type="match status" value="1"/>
</dbReference>
<name>A0ABW3T4H5_9CAUL</name>
<accession>A0ABW3T4H5</accession>
<gene>
    <name evidence="1" type="ORF">ACFQ27_14650</name>
</gene>